<accession>A0A6A5RWG3</accession>
<dbReference type="Proteomes" id="UP000800082">
    <property type="component" value="Unassembled WGS sequence"/>
</dbReference>
<protein>
    <submittedName>
        <fullName evidence="4">NAD(P)-binding protein</fullName>
    </submittedName>
</protein>
<dbReference type="PANTHER" id="PTHR44229:SF4">
    <property type="entry name" value="15-HYDROXYPROSTAGLANDIN DEHYDROGENASE [NAD(+)]"/>
    <property type="match status" value="1"/>
</dbReference>
<dbReference type="FunFam" id="3.40.50.720:FF:000643">
    <property type="entry name" value="Short chain dehydrogenase/reductase family oxidoreductase, putative"/>
    <property type="match status" value="1"/>
</dbReference>
<dbReference type="InterPro" id="IPR020904">
    <property type="entry name" value="Sc_DH/Rdtase_CS"/>
</dbReference>
<evidence type="ECO:0000313" key="5">
    <source>
        <dbReference type="Proteomes" id="UP000800082"/>
    </source>
</evidence>
<gene>
    <name evidence="4" type="ORF">M421DRAFT_417659</name>
</gene>
<dbReference type="GeneID" id="54349217"/>
<dbReference type="SUPFAM" id="SSF51735">
    <property type="entry name" value="NAD(P)-binding Rossmann-fold domains"/>
    <property type="match status" value="1"/>
</dbReference>
<comment type="similarity">
    <text evidence="1">Belongs to the short-chain dehydrogenases/reductases (SDR) family.</text>
</comment>
<sequence>MAAQTAFNVKGKTAIVTGAGSGINYCFAKLLLEHGCNVLIADLSLRPEAQALIDTYTSSPRAVFQETDVTDWAALEHMFAVAAQAFGDIDIVCPGAGIYDPPWSNFWHPPGSPTSRDQQNGGRYATLDINVTHPIRCTQLAISAFLASQKATQQKSPKRVLIVSSIAGQNSNLHTPIYVAAKHAMNGFVRSLAALEQQLGIRVNGVAPGLVRTPLWTEHPEKLQFVAGADEWASPKEVADAMLRCLVDVNLPGGSILEVGKEQTRLVGALMDPGPSGRGHTVSRLEEANGEVFERLGSGEWGRAKL</sequence>
<keyword evidence="2" id="KW-0521">NADP</keyword>
<dbReference type="Gene3D" id="3.40.50.720">
    <property type="entry name" value="NAD(P)-binding Rossmann-like Domain"/>
    <property type="match status" value="1"/>
</dbReference>
<dbReference type="AlphaFoldDB" id="A0A6A5RWG3"/>
<name>A0A6A5RWG3_9PLEO</name>
<reference evidence="4" key="1">
    <citation type="journal article" date="2020" name="Stud. Mycol.">
        <title>101 Dothideomycetes genomes: a test case for predicting lifestyles and emergence of pathogens.</title>
        <authorList>
            <person name="Haridas S."/>
            <person name="Albert R."/>
            <person name="Binder M."/>
            <person name="Bloem J."/>
            <person name="Labutti K."/>
            <person name="Salamov A."/>
            <person name="Andreopoulos B."/>
            <person name="Baker S."/>
            <person name="Barry K."/>
            <person name="Bills G."/>
            <person name="Bluhm B."/>
            <person name="Cannon C."/>
            <person name="Castanera R."/>
            <person name="Culley D."/>
            <person name="Daum C."/>
            <person name="Ezra D."/>
            <person name="Gonzalez J."/>
            <person name="Henrissat B."/>
            <person name="Kuo A."/>
            <person name="Liang C."/>
            <person name="Lipzen A."/>
            <person name="Lutzoni F."/>
            <person name="Magnuson J."/>
            <person name="Mondo S."/>
            <person name="Nolan M."/>
            <person name="Ohm R."/>
            <person name="Pangilinan J."/>
            <person name="Park H.-J."/>
            <person name="Ramirez L."/>
            <person name="Alfaro M."/>
            <person name="Sun H."/>
            <person name="Tritt A."/>
            <person name="Yoshinaga Y."/>
            <person name="Zwiers L.-H."/>
            <person name="Turgeon B."/>
            <person name="Goodwin S."/>
            <person name="Spatafora J."/>
            <person name="Crous P."/>
            <person name="Grigoriev I."/>
        </authorList>
    </citation>
    <scope>NUCLEOTIDE SEQUENCE</scope>
    <source>
        <strain evidence="4">CBS 183.55</strain>
    </source>
</reference>
<dbReference type="RefSeq" id="XP_033452171.1">
    <property type="nucleotide sequence ID" value="XM_033591549.1"/>
</dbReference>
<evidence type="ECO:0000256" key="3">
    <source>
        <dbReference type="ARBA" id="ARBA00023002"/>
    </source>
</evidence>
<dbReference type="InterPro" id="IPR002347">
    <property type="entry name" value="SDR_fam"/>
</dbReference>
<evidence type="ECO:0000313" key="4">
    <source>
        <dbReference type="EMBL" id="KAF1931923.1"/>
    </source>
</evidence>
<dbReference type="GO" id="GO:0016491">
    <property type="term" value="F:oxidoreductase activity"/>
    <property type="evidence" value="ECO:0007669"/>
    <property type="project" value="UniProtKB-KW"/>
</dbReference>
<dbReference type="OrthoDB" id="5296at2759"/>
<dbReference type="InterPro" id="IPR036291">
    <property type="entry name" value="NAD(P)-bd_dom_sf"/>
</dbReference>
<evidence type="ECO:0000256" key="2">
    <source>
        <dbReference type="ARBA" id="ARBA00022857"/>
    </source>
</evidence>
<keyword evidence="5" id="KW-1185">Reference proteome</keyword>
<dbReference type="EMBL" id="ML978960">
    <property type="protein sequence ID" value="KAF1931923.1"/>
    <property type="molecule type" value="Genomic_DNA"/>
</dbReference>
<evidence type="ECO:0000256" key="1">
    <source>
        <dbReference type="ARBA" id="ARBA00006484"/>
    </source>
</evidence>
<organism evidence="4 5">
    <name type="scientific">Didymella exigua CBS 183.55</name>
    <dbReference type="NCBI Taxonomy" id="1150837"/>
    <lineage>
        <taxon>Eukaryota</taxon>
        <taxon>Fungi</taxon>
        <taxon>Dikarya</taxon>
        <taxon>Ascomycota</taxon>
        <taxon>Pezizomycotina</taxon>
        <taxon>Dothideomycetes</taxon>
        <taxon>Pleosporomycetidae</taxon>
        <taxon>Pleosporales</taxon>
        <taxon>Pleosporineae</taxon>
        <taxon>Didymellaceae</taxon>
        <taxon>Didymella</taxon>
    </lineage>
</organism>
<dbReference type="PROSITE" id="PS00061">
    <property type="entry name" value="ADH_SHORT"/>
    <property type="match status" value="1"/>
</dbReference>
<dbReference type="PANTHER" id="PTHR44229">
    <property type="entry name" value="15-HYDROXYPROSTAGLANDIN DEHYDROGENASE [NAD(+)]"/>
    <property type="match status" value="1"/>
</dbReference>
<dbReference type="PRINTS" id="PR00081">
    <property type="entry name" value="GDHRDH"/>
</dbReference>
<dbReference type="GO" id="GO:0005737">
    <property type="term" value="C:cytoplasm"/>
    <property type="evidence" value="ECO:0007669"/>
    <property type="project" value="TreeGrafter"/>
</dbReference>
<keyword evidence="3" id="KW-0560">Oxidoreductase</keyword>
<dbReference type="Pfam" id="PF00106">
    <property type="entry name" value="adh_short"/>
    <property type="match status" value="1"/>
</dbReference>
<proteinExistence type="inferred from homology"/>